<dbReference type="AlphaFoldDB" id="A0A1U7M4I7"/>
<reference evidence="4 5" key="1">
    <citation type="submission" date="2016-02" db="EMBL/GenBank/DDBJ databases">
        <title>Genome sequence of Tissierella creatinophila DSM 6911.</title>
        <authorList>
            <person name="Poehlein A."/>
            <person name="Daniel R."/>
        </authorList>
    </citation>
    <scope>NUCLEOTIDE SEQUENCE [LARGE SCALE GENOMIC DNA]</scope>
    <source>
        <strain evidence="4 5">DSM 6911</strain>
    </source>
</reference>
<proteinExistence type="predicted"/>
<dbReference type="CDD" id="cd02696">
    <property type="entry name" value="MurNAc-LAA"/>
    <property type="match status" value="1"/>
</dbReference>
<dbReference type="Proteomes" id="UP000186112">
    <property type="component" value="Unassembled WGS sequence"/>
</dbReference>
<dbReference type="SMART" id="SM00646">
    <property type="entry name" value="Ami_3"/>
    <property type="match status" value="1"/>
</dbReference>
<name>A0A1U7M4I7_TISCR</name>
<keyword evidence="2" id="KW-0472">Membrane</keyword>
<feature type="domain" description="MurNAc-LAA" evidence="3">
    <location>
        <begin position="120"/>
        <end position="232"/>
    </location>
</feature>
<gene>
    <name evidence="4" type="primary">cwlD</name>
    <name evidence="4" type="ORF">TICRE_19260</name>
</gene>
<evidence type="ECO:0000313" key="5">
    <source>
        <dbReference type="Proteomes" id="UP000186112"/>
    </source>
</evidence>
<evidence type="ECO:0000313" key="4">
    <source>
        <dbReference type="EMBL" id="OLS02108.1"/>
    </source>
</evidence>
<feature type="transmembrane region" description="Helical" evidence="2">
    <location>
        <begin position="12"/>
        <end position="30"/>
    </location>
</feature>
<dbReference type="GO" id="GO:0008745">
    <property type="term" value="F:N-acetylmuramoyl-L-alanine amidase activity"/>
    <property type="evidence" value="ECO:0007669"/>
    <property type="project" value="UniProtKB-EC"/>
</dbReference>
<evidence type="ECO:0000259" key="3">
    <source>
        <dbReference type="SMART" id="SM00646"/>
    </source>
</evidence>
<protein>
    <submittedName>
        <fullName evidence="4">Germination-specific N-acetylmuramoyl-L-alanine amidase</fullName>
        <ecNumber evidence="4">3.5.1.28</ecNumber>
    </submittedName>
</protein>
<keyword evidence="2" id="KW-0812">Transmembrane</keyword>
<dbReference type="EC" id="3.5.1.28" evidence="4"/>
<evidence type="ECO:0000256" key="1">
    <source>
        <dbReference type="ARBA" id="ARBA00022801"/>
    </source>
</evidence>
<keyword evidence="2" id="KW-1133">Transmembrane helix</keyword>
<sequence length="239" mass="27130">MLKVIYVKRKTVYSIITIIVLLISLLVFFYREKISPTFSLPVTDKIIVIDPGHGGVDPGTVGESGTLESKINLELSLKLKSLLEQSGAIVIMTRSDNKGLYTSKSNTLREKKIEDLKNRRKIVEDSEAEIFISIHMNSFTSSKYYGAQTFFNEGSIEGEKLANTIQVEFRERLDNDNLRTPTARDNIYVLKELNIPAVLVEAGFLSNPLEEKLLKNKKHQEKVAWSIFSGLIKYIEEKE</sequence>
<dbReference type="InterPro" id="IPR050695">
    <property type="entry name" value="N-acetylmuramoyl_amidase_3"/>
</dbReference>
<keyword evidence="1 4" id="KW-0378">Hydrolase</keyword>
<dbReference type="PANTHER" id="PTHR30404:SF0">
    <property type="entry name" value="N-ACETYLMURAMOYL-L-ALANINE AMIDASE AMIC"/>
    <property type="match status" value="1"/>
</dbReference>
<dbReference type="NCBIfam" id="TIGR02883">
    <property type="entry name" value="spore_cwlD"/>
    <property type="match status" value="1"/>
</dbReference>
<dbReference type="GO" id="GO:0030288">
    <property type="term" value="C:outer membrane-bounded periplasmic space"/>
    <property type="evidence" value="ECO:0007669"/>
    <property type="project" value="TreeGrafter"/>
</dbReference>
<organism evidence="4 5">
    <name type="scientific">Tissierella creatinophila DSM 6911</name>
    <dbReference type="NCBI Taxonomy" id="1123403"/>
    <lineage>
        <taxon>Bacteria</taxon>
        <taxon>Bacillati</taxon>
        <taxon>Bacillota</taxon>
        <taxon>Tissierellia</taxon>
        <taxon>Tissierellales</taxon>
        <taxon>Tissierellaceae</taxon>
        <taxon>Tissierella</taxon>
    </lineage>
</organism>
<accession>A0A1U7M4I7</accession>
<dbReference type="SUPFAM" id="SSF53187">
    <property type="entry name" value="Zn-dependent exopeptidases"/>
    <property type="match status" value="1"/>
</dbReference>
<dbReference type="RefSeq" id="WP_075727475.1">
    <property type="nucleotide sequence ID" value="NZ_LTDM01000043.1"/>
</dbReference>
<dbReference type="EMBL" id="LTDM01000043">
    <property type="protein sequence ID" value="OLS02108.1"/>
    <property type="molecule type" value="Genomic_DNA"/>
</dbReference>
<dbReference type="Pfam" id="PF01520">
    <property type="entry name" value="Amidase_3"/>
    <property type="match status" value="1"/>
</dbReference>
<dbReference type="InterPro" id="IPR002508">
    <property type="entry name" value="MurNAc-LAA_cat"/>
</dbReference>
<dbReference type="GO" id="GO:0009253">
    <property type="term" value="P:peptidoglycan catabolic process"/>
    <property type="evidence" value="ECO:0007669"/>
    <property type="project" value="InterPro"/>
</dbReference>
<comment type="caution">
    <text evidence="4">The sequence shown here is derived from an EMBL/GenBank/DDBJ whole genome shotgun (WGS) entry which is preliminary data.</text>
</comment>
<dbReference type="PANTHER" id="PTHR30404">
    <property type="entry name" value="N-ACETYLMURAMOYL-L-ALANINE AMIDASE"/>
    <property type="match status" value="1"/>
</dbReference>
<dbReference type="Gene3D" id="3.40.630.40">
    <property type="entry name" value="Zn-dependent exopeptidases"/>
    <property type="match status" value="1"/>
</dbReference>
<keyword evidence="5" id="KW-1185">Reference proteome</keyword>
<dbReference type="InterPro" id="IPR014234">
    <property type="entry name" value="Spore_CwlD"/>
</dbReference>
<evidence type="ECO:0000256" key="2">
    <source>
        <dbReference type="SAM" id="Phobius"/>
    </source>
</evidence>